<dbReference type="Proteomes" id="UP000319383">
    <property type="component" value="Chromosome"/>
</dbReference>
<feature type="transmembrane region" description="Helical" evidence="1">
    <location>
        <begin position="21"/>
        <end position="46"/>
    </location>
</feature>
<dbReference type="AlphaFoldDB" id="A0A517ZW42"/>
<name>A0A517ZW42_9PLAN</name>
<dbReference type="KEGG" id="sdyn:Mal52_51930"/>
<proteinExistence type="predicted"/>
<keyword evidence="3" id="KW-1185">Reference proteome</keyword>
<keyword evidence="1" id="KW-0812">Transmembrane</keyword>
<feature type="transmembrane region" description="Helical" evidence="1">
    <location>
        <begin position="92"/>
        <end position="114"/>
    </location>
</feature>
<accession>A0A517ZW42</accession>
<evidence type="ECO:0000313" key="2">
    <source>
        <dbReference type="EMBL" id="QDU46671.1"/>
    </source>
</evidence>
<protein>
    <submittedName>
        <fullName evidence="2">Uncharacterized protein</fullName>
    </submittedName>
</protein>
<dbReference type="OrthoDB" id="9895218at2"/>
<reference evidence="2 3" key="1">
    <citation type="submission" date="2019-02" db="EMBL/GenBank/DDBJ databases">
        <title>Deep-cultivation of Planctomycetes and their phenomic and genomic characterization uncovers novel biology.</title>
        <authorList>
            <person name="Wiegand S."/>
            <person name="Jogler M."/>
            <person name="Boedeker C."/>
            <person name="Pinto D."/>
            <person name="Vollmers J."/>
            <person name="Rivas-Marin E."/>
            <person name="Kohn T."/>
            <person name="Peeters S.H."/>
            <person name="Heuer A."/>
            <person name="Rast P."/>
            <person name="Oberbeckmann S."/>
            <person name="Bunk B."/>
            <person name="Jeske O."/>
            <person name="Meyerdierks A."/>
            <person name="Storesund J.E."/>
            <person name="Kallscheuer N."/>
            <person name="Luecker S."/>
            <person name="Lage O.M."/>
            <person name="Pohl T."/>
            <person name="Merkel B.J."/>
            <person name="Hornburger P."/>
            <person name="Mueller R.-W."/>
            <person name="Bruemmer F."/>
            <person name="Labrenz M."/>
            <person name="Spormann A.M."/>
            <person name="Op den Camp H."/>
            <person name="Overmann J."/>
            <person name="Amann R."/>
            <person name="Jetten M.S.M."/>
            <person name="Mascher T."/>
            <person name="Medema M.H."/>
            <person name="Devos D.P."/>
            <person name="Kaster A.-K."/>
            <person name="Ovreas L."/>
            <person name="Rohde M."/>
            <person name="Galperin M.Y."/>
            <person name="Jogler C."/>
        </authorList>
    </citation>
    <scope>NUCLEOTIDE SEQUENCE [LARGE SCALE GENOMIC DNA]</scope>
    <source>
        <strain evidence="2 3">Mal52</strain>
    </source>
</reference>
<sequence length="116" mass="12988">MARDKHHLRLRELPRGRRRRCVLLASGMAWFAFSLFLLDIAFWIWIKPNAPDAAAITTFVLIGVSMGISHGTHARLTLKDRESEDFVSQPSVFDFSLLALSLMMVIVGGSVAIANY</sequence>
<keyword evidence="1" id="KW-1133">Transmembrane helix</keyword>
<dbReference type="EMBL" id="CP036276">
    <property type="protein sequence ID" value="QDU46671.1"/>
    <property type="molecule type" value="Genomic_DNA"/>
</dbReference>
<dbReference type="RefSeq" id="WP_145379161.1">
    <property type="nucleotide sequence ID" value="NZ_CP036270.1"/>
</dbReference>
<organism evidence="2 3">
    <name type="scientific">Symmachiella dynata</name>
    <dbReference type="NCBI Taxonomy" id="2527995"/>
    <lineage>
        <taxon>Bacteria</taxon>
        <taxon>Pseudomonadati</taxon>
        <taxon>Planctomycetota</taxon>
        <taxon>Planctomycetia</taxon>
        <taxon>Planctomycetales</taxon>
        <taxon>Planctomycetaceae</taxon>
        <taxon>Symmachiella</taxon>
    </lineage>
</organism>
<evidence type="ECO:0000313" key="3">
    <source>
        <dbReference type="Proteomes" id="UP000319383"/>
    </source>
</evidence>
<feature type="transmembrane region" description="Helical" evidence="1">
    <location>
        <begin position="52"/>
        <end position="71"/>
    </location>
</feature>
<keyword evidence="1" id="KW-0472">Membrane</keyword>
<gene>
    <name evidence="2" type="ORF">Mal52_51930</name>
</gene>
<evidence type="ECO:0000256" key="1">
    <source>
        <dbReference type="SAM" id="Phobius"/>
    </source>
</evidence>